<accession>A0ABX0YE51</accession>
<dbReference type="Pfam" id="PF00106">
    <property type="entry name" value="adh_short"/>
    <property type="match status" value="1"/>
</dbReference>
<proteinExistence type="predicted"/>
<dbReference type="PANTHER" id="PTHR45458">
    <property type="entry name" value="SHORT-CHAIN DEHYDROGENASE/REDUCTASE SDR"/>
    <property type="match status" value="1"/>
</dbReference>
<organism evidence="1 2">
    <name type="scientific">Pseudomonas quercus</name>
    <dbReference type="NCBI Taxonomy" id="2722792"/>
    <lineage>
        <taxon>Bacteria</taxon>
        <taxon>Pseudomonadati</taxon>
        <taxon>Pseudomonadota</taxon>
        <taxon>Gammaproteobacteria</taxon>
        <taxon>Pseudomonadales</taxon>
        <taxon>Pseudomonadaceae</taxon>
        <taxon>Pseudomonas</taxon>
    </lineage>
</organism>
<evidence type="ECO:0000313" key="1">
    <source>
        <dbReference type="EMBL" id="NJP00491.1"/>
    </source>
</evidence>
<dbReference type="InterPro" id="IPR052184">
    <property type="entry name" value="SDR_enzymes"/>
</dbReference>
<dbReference type="PRINTS" id="PR00081">
    <property type="entry name" value="GDHRDH"/>
</dbReference>
<dbReference type="EMBL" id="JAAVJI010000003">
    <property type="protein sequence ID" value="NJP00491.1"/>
    <property type="molecule type" value="Genomic_DNA"/>
</dbReference>
<dbReference type="InterPro" id="IPR036291">
    <property type="entry name" value="NAD(P)-bd_dom_sf"/>
</dbReference>
<dbReference type="Proteomes" id="UP000746535">
    <property type="component" value="Unassembled WGS sequence"/>
</dbReference>
<dbReference type="Gene3D" id="3.40.50.720">
    <property type="entry name" value="NAD(P)-binding Rossmann-like Domain"/>
    <property type="match status" value="1"/>
</dbReference>
<evidence type="ECO:0000313" key="2">
    <source>
        <dbReference type="Proteomes" id="UP000746535"/>
    </source>
</evidence>
<dbReference type="InterPro" id="IPR002347">
    <property type="entry name" value="SDR_fam"/>
</dbReference>
<dbReference type="RefSeq" id="WP_168082721.1">
    <property type="nucleotide sequence ID" value="NZ_JAAVJI010000003.1"/>
</dbReference>
<dbReference type="SUPFAM" id="SSF51735">
    <property type="entry name" value="NAD(P)-binding Rossmann-fold domains"/>
    <property type="match status" value="1"/>
</dbReference>
<comment type="caution">
    <text evidence="1">The sequence shown here is derived from an EMBL/GenBank/DDBJ whole genome shotgun (WGS) entry which is preliminary data.</text>
</comment>
<name>A0ABX0YE51_9PSED</name>
<reference evidence="1 2" key="1">
    <citation type="submission" date="2020-03" db="EMBL/GenBank/DDBJ databases">
        <authorList>
            <person name="Wang L."/>
            <person name="He N."/>
            <person name="Li Y."/>
            <person name="Fang Y."/>
            <person name="Zhang F."/>
        </authorList>
    </citation>
    <scope>NUCLEOTIDE SEQUENCE [LARGE SCALE GENOMIC DNA]</scope>
    <source>
        <strain evidence="2">hsmgli-8</strain>
    </source>
</reference>
<sequence length="225" mass="23715">MAETKRALIIGASRGLGLGLVQVLQNEGWAVAATVRSQAPAELTQADATVHTLEMNELGSIDALVHELNGQTFDVVFINAGVMGPAGALEAVSAHDMANLFTTNVLSPIRLATRLAGNLRPDTGVLAFMSSTLGTVASPDALEIPLYKASKAALNSMVNSLFNTLQEPRPTLLCMHPGWVKTDMGGPHADIDVQTSTQGMVAQLNAYAGKGGLHFINYKGEPLPW</sequence>
<protein>
    <submittedName>
        <fullName evidence="1">SDR family oxidoreductase</fullName>
    </submittedName>
</protein>
<keyword evidence="2" id="KW-1185">Reference proteome</keyword>
<dbReference type="PANTHER" id="PTHR45458:SF1">
    <property type="entry name" value="SHORT CHAIN DEHYDROGENASE"/>
    <property type="match status" value="1"/>
</dbReference>
<gene>
    <name evidence="1" type="ORF">HBH25_06395</name>
</gene>
<dbReference type="NCBIfam" id="NF006035">
    <property type="entry name" value="PRK08177.1"/>
    <property type="match status" value="1"/>
</dbReference>